<comment type="cofactor">
    <cofactor evidence="2">
        <name>Mn(2+)</name>
        <dbReference type="ChEBI" id="CHEBI:29035"/>
    </cofactor>
    <text evidence="2">The Mn(2+) ion enhances activity.</text>
</comment>
<dbReference type="FunFam" id="3.30.70.360:FF:000001">
    <property type="entry name" value="N-acetyldiaminopimelate deacetylase"/>
    <property type="match status" value="1"/>
</dbReference>
<proteinExistence type="predicted"/>
<feature type="binding site" evidence="2">
    <location>
        <position position="171"/>
    </location>
    <ligand>
        <name>Mn(2+)</name>
        <dbReference type="ChEBI" id="CHEBI:29035"/>
        <label>2</label>
    </ligand>
</feature>
<keyword evidence="2" id="KW-0464">Manganese</keyword>
<feature type="binding site" evidence="2">
    <location>
        <position position="110"/>
    </location>
    <ligand>
        <name>Mn(2+)</name>
        <dbReference type="ChEBI" id="CHEBI:29035"/>
        <label>2</label>
    </ligand>
</feature>
<feature type="binding site" evidence="2">
    <location>
        <position position="108"/>
    </location>
    <ligand>
        <name>Mn(2+)</name>
        <dbReference type="ChEBI" id="CHEBI:29035"/>
        <label>2</label>
    </ligand>
</feature>
<dbReference type="AlphaFoldDB" id="A0AB38XNU0"/>
<dbReference type="PIRSF" id="PIRSF005962">
    <property type="entry name" value="Pept_M20D_amidohydro"/>
    <property type="match status" value="1"/>
</dbReference>
<dbReference type="NCBIfam" id="TIGR01891">
    <property type="entry name" value="amidohydrolases"/>
    <property type="match status" value="1"/>
</dbReference>
<dbReference type="Gene3D" id="3.40.630.10">
    <property type="entry name" value="Zn peptidases"/>
    <property type="match status" value="1"/>
</dbReference>
<dbReference type="EMBL" id="CP116394">
    <property type="protein sequence ID" value="WCE45920.1"/>
    <property type="molecule type" value="Genomic_DNA"/>
</dbReference>
<reference evidence="4" key="1">
    <citation type="submission" date="2023-01" db="EMBL/GenBank/DDBJ databases">
        <title>Comparative Genomic Analysis of the Clinically-Derived Winkia Strain NY0527 Provides Evidence into the Taxonomic Reassignment of Winkia neuii and Characterizes Their Virulence Traits.</title>
        <authorList>
            <person name="Cai X."/>
            <person name="Peng Y."/>
            <person name="Li M."/>
            <person name="Qiu Y."/>
            <person name="Wang Y."/>
            <person name="Xu L."/>
            <person name="Hou Q."/>
        </authorList>
    </citation>
    <scope>NUCLEOTIDE SEQUENCE</scope>
    <source>
        <strain evidence="4">NY0527</strain>
    </source>
</reference>
<dbReference type="InterPro" id="IPR002933">
    <property type="entry name" value="Peptidase_M20"/>
</dbReference>
<dbReference type="InterPro" id="IPR011650">
    <property type="entry name" value="Peptidase_M20_dimer"/>
</dbReference>
<dbReference type="PANTHER" id="PTHR11014">
    <property type="entry name" value="PEPTIDASE M20 FAMILY MEMBER"/>
    <property type="match status" value="1"/>
</dbReference>
<dbReference type="SUPFAM" id="SSF53187">
    <property type="entry name" value="Zn-dependent exopeptidases"/>
    <property type="match status" value="1"/>
</dbReference>
<protein>
    <submittedName>
        <fullName evidence="4">Amidohydrolase</fullName>
    </submittedName>
</protein>
<evidence type="ECO:0000259" key="3">
    <source>
        <dbReference type="Pfam" id="PF07687"/>
    </source>
</evidence>
<dbReference type="GO" id="GO:0050118">
    <property type="term" value="F:N-acetyldiaminopimelate deacetylase activity"/>
    <property type="evidence" value="ECO:0007669"/>
    <property type="project" value="UniProtKB-ARBA"/>
</dbReference>
<keyword evidence="2" id="KW-0479">Metal-binding</keyword>
<evidence type="ECO:0000256" key="1">
    <source>
        <dbReference type="ARBA" id="ARBA00022801"/>
    </source>
</evidence>
<feature type="domain" description="Peptidase M20 dimerisation" evidence="3">
    <location>
        <begin position="189"/>
        <end position="288"/>
    </location>
</feature>
<dbReference type="InterPro" id="IPR017439">
    <property type="entry name" value="Amidohydrolase"/>
</dbReference>
<sequence length="400" mass="43239">MSNIAKIVANLKDWQEGLYKELHAHPELSMQEEWTRERITQELTDLGVEPKRIGGGVVAVLENGEGSTILSRADFDALPLKEETGLDFASTGTQKDADGNDTPVMHGCGHDMHTACLLGAVKVLLAQKDLWQGTFIALFQPGEETAQGAKSMVADGLVEQVPKPEVCLAQHVVSIQEGTVNAVCGPTFSGATSLKITVYGKGSHGSMPHLSIDPIVMAAAIVLRLQTIVSREISPSDFAVVTVGSIVAGASANTIPDSATLQLNVRTYKESVQKKVTESIERIVKAECAASGSDREPEFEYFNRYPLTANPEEQFDRITGAFKDYFGDRYADGEKVTASEDFTYIPKAFDVPYFYWTFGGFPDPESAPGNHSPQFAPTMSPSLQVGTEAQVVAALEYLGK</sequence>
<feature type="binding site" evidence="2">
    <location>
        <position position="144"/>
    </location>
    <ligand>
        <name>Mn(2+)</name>
        <dbReference type="ChEBI" id="CHEBI:29035"/>
        <label>2</label>
    </ligand>
</feature>
<evidence type="ECO:0000256" key="2">
    <source>
        <dbReference type="PIRSR" id="PIRSR005962-1"/>
    </source>
</evidence>
<dbReference type="Gene3D" id="3.30.70.360">
    <property type="match status" value="1"/>
</dbReference>
<dbReference type="Pfam" id="PF01546">
    <property type="entry name" value="Peptidase_M20"/>
    <property type="match status" value="1"/>
</dbReference>
<accession>A0AB38XNU0</accession>
<keyword evidence="1" id="KW-0378">Hydrolase</keyword>
<dbReference type="Proteomes" id="UP001211044">
    <property type="component" value="Chromosome"/>
</dbReference>
<organism evidence="4 5">
    <name type="scientific">Winkia neuii subsp. anitrata</name>
    <dbReference type="NCBI Taxonomy" id="29318"/>
    <lineage>
        <taxon>Bacteria</taxon>
        <taxon>Bacillati</taxon>
        <taxon>Actinomycetota</taxon>
        <taxon>Actinomycetes</taxon>
        <taxon>Actinomycetales</taxon>
        <taxon>Actinomycetaceae</taxon>
        <taxon>Winkia</taxon>
    </lineage>
</organism>
<name>A0AB38XNU0_9ACTO</name>
<dbReference type="PANTHER" id="PTHR11014:SF63">
    <property type="entry name" value="METALLOPEPTIDASE, PUTATIVE (AFU_ORTHOLOGUE AFUA_6G09600)-RELATED"/>
    <property type="match status" value="1"/>
</dbReference>
<dbReference type="Pfam" id="PF07687">
    <property type="entry name" value="M20_dimer"/>
    <property type="match status" value="1"/>
</dbReference>
<gene>
    <name evidence="4" type="ORF">PIG85_09795</name>
</gene>
<dbReference type="SUPFAM" id="SSF55031">
    <property type="entry name" value="Bacterial exopeptidase dimerisation domain"/>
    <property type="match status" value="1"/>
</dbReference>
<evidence type="ECO:0000313" key="4">
    <source>
        <dbReference type="EMBL" id="WCE45920.1"/>
    </source>
</evidence>
<dbReference type="KEGG" id="wne:PIG85_09795"/>
<evidence type="ECO:0000313" key="5">
    <source>
        <dbReference type="Proteomes" id="UP001211044"/>
    </source>
</evidence>
<dbReference type="GO" id="GO:0046872">
    <property type="term" value="F:metal ion binding"/>
    <property type="evidence" value="ECO:0007669"/>
    <property type="project" value="UniProtKB-KW"/>
</dbReference>
<dbReference type="InterPro" id="IPR036264">
    <property type="entry name" value="Bact_exopeptidase_dim_dom"/>
</dbReference>
<feature type="binding site" evidence="2">
    <location>
        <position position="371"/>
    </location>
    <ligand>
        <name>Mn(2+)</name>
        <dbReference type="ChEBI" id="CHEBI:29035"/>
        <label>2</label>
    </ligand>
</feature>
<dbReference type="GO" id="GO:0019877">
    <property type="term" value="P:diaminopimelate biosynthetic process"/>
    <property type="evidence" value="ECO:0007669"/>
    <property type="project" value="UniProtKB-ARBA"/>
</dbReference>
<dbReference type="RefSeq" id="WP_004808128.1">
    <property type="nucleotide sequence ID" value="NZ_CP116394.1"/>
</dbReference>